<dbReference type="Proteomes" id="UP000295197">
    <property type="component" value="Unassembled WGS sequence"/>
</dbReference>
<name>A0A4R3VT48_9SPHI</name>
<evidence type="ECO:0000313" key="2">
    <source>
        <dbReference type="EMBL" id="TCV13660.1"/>
    </source>
</evidence>
<gene>
    <name evidence="2" type="ORF">EDC17_101916</name>
</gene>
<organism evidence="2 3">
    <name type="scientific">Sphingobacterium alimentarium</name>
    <dbReference type="NCBI Taxonomy" id="797292"/>
    <lineage>
        <taxon>Bacteria</taxon>
        <taxon>Pseudomonadati</taxon>
        <taxon>Bacteroidota</taxon>
        <taxon>Sphingobacteriia</taxon>
        <taxon>Sphingobacteriales</taxon>
        <taxon>Sphingobacteriaceae</taxon>
        <taxon>Sphingobacterium</taxon>
    </lineage>
</organism>
<dbReference type="EMBL" id="SMBZ01000019">
    <property type="protein sequence ID" value="TCV13660.1"/>
    <property type="molecule type" value="Genomic_DNA"/>
</dbReference>
<dbReference type="AlphaFoldDB" id="A0A4R3VT48"/>
<feature type="transmembrane region" description="Helical" evidence="1">
    <location>
        <begin position="12"/>
        <end position="30"/>
    </location>
</feature>
<proteinExistence type="predicted"/>
<keyword evidence="3" id="KW-1185">Reference proteome</keyword>
<sequence>MIQLLNDPSVAVIGMVGLGVTGFVLVKVYSKVISRLH</sequence>
<evidence type="ECO:0000313" key="3">
    <source>
        <dbReference type="Proteomes" id="UP000295197"/>
    </source>
</evidence>
<evidence type="ECO:0000256" key="1">
    <source>
        <dbReference type="SAM" id="Phobius"/>
    </source>
</evidence>
<keyword evidence="1" id="KW-0472">Membrane</keyword>
<keyword evidence="1" id="KW-0812">Transmembrane</keyword>
<protein>
    <submittedName>
        <fullName evidence="2">Uncharacterized protein</fullName>
    </submittedName>
</protein>
<comment type="caution">
    <text evidence="2">The sequence shown here is derived from an EMBL/GenBank/DDBJ whole genome shotgun (WGS) entry which is preliminary data.</text>
</comment>
<keyword evidence="1" id="KW-1133">Transmembrane helix</keyword>
<reference evidence="2 3" key="1">
    <citation type="submission" date="2019-03" db="EMBL/GenBank/DDBJ databases">
        <title>Genomic Encyclopedia of Type Strains, Phase IV (KMG-IV): sequencing the most valuable type-strain genomes for metagenomic binning, comparative biology and taxonomic classification.</title>
        <authorList>
            <person name="Goeker M."/>
        </authorList>
    </citation>
    <scope>NUCLEOTIDE SEQUENCE [LARGE SCALE GENOMIC DNA]</scope>
    <source>
        <strain evidence="2 3">DSM 22362</strain>
    </source>
</reference>
<accession>A0A4R3VT48</accession>